<dbReference type="PANTHER" id="PTHR13568">
    <property type="entry name" value="FAM11A, B PROTEIN"/>
    <property type="match status" value="1"/>
</dbReference>
<keyword evidence="1" id="KW-0472">Membrane</keyword>
<dbReference type="STRING" id="70415.A0A5S6QV73"/>
<dbReference type="Proteomes" id="UP000046395">
    <property type="component" value="Unassembled WGS sequence"/>
</dbReference>
<evidence type="ECO:0000313" key="3">
    <source>
        <dbReference type="WBParaSite" id="TMUE_3000011029.1"/>
    </source>
</evidence>
<accession>A0A5S6QV73</accession>
<dbReference type="InterPro" id="IPR019396">
    <property type="entry name" value="TM_Fragile-X-F-assoc"/>
</dbReference>
<keyword evidence="2" id="KW-1185">Reference proteome</keyword>
<proteinExistence type="predicted"/>
<name>A0A5S6QV73_TRIMR</name>
<sequence>MTAVHRAVFVWACLLTLVVLVVVRLDHRISWHWSVILVPMWLLDLVALIYCVARSVRLVNIRQACTATRTAVLNANTIKIRQTLLQFFIVCCKISFQSLLCIGLEQRTHGGHTGVTVRLWHILLPFWLGAGSALVDLTCRIRSIYLS</sequence>
<evidence type="ECO:0000256" key="1">
    <source>
        <dbReference type="SAM" id="Phobius"/>
    </source>
</evidence>
<feature type="transmembrane region" description="Helical" evidence="1">
    <location>
        <begin position="7"/>
        <end position="25"/>
    </location>
</feature>
<dbReference type="Pfam" id="PF10269">
    <property type="entry name" value="Tmemb_185A"/>
    <property type="match status" value="1"/>
</dbReference>
<protein>
    <submittedName>
        <fullName evidence="3">Transmembrane protein 60</fullName>
    </submittedName>
</protein>
<feature type="transmembrane region" description="Helical" evidence="1">
    <location>
        <begin position="31"/>
        <end position="53"/>
    </location>
</feature>
<dbReference type="WBParaSite" id="TMUE_3000011029.1">
    <property type="protein sequence ID" value="TMUE_3000011029.1"/>
    <property type="gene ID" value="WBGene00284954"/>
</dbReference>
<keyword evidence="1" id="KW-1133">Transmembrane helix</keyword>
<organism evidence="2 3">
    <name type="scientific">Trichuris muris</name>
    <name type="common">Mouse whipworm</name>
    <dbReference type="NCBI Taxonomy" id="70415"/>
    <lineage>
        <taxon>Eukaryota</taxon>
        <taxon>Metazoa</taxon>
        <taxon>Ecdysozoa</taxon>
        <taxon>Nematoda</taxon>
        <taxon>Enoplea</taxon>
        <taxon>Dorylaimia</taxon>
        <taxon>Trichinellida</taxon>
        <taxon>Trichuridae</taxon>
        <taxon>Trichuris</taxon>
    </lineage>
</organism>
<dbReference type="AlphaFoldDB" id="A0A5S6QV73"/>
<reference evidence="3" key="1">
    <citation type="submission" date="2019-12" db="UniProtKB">
        <authorList>
            <consortium name="WormBaseParasite"/>
        </authorList>
    </citation>
    <scope>IDENTIFICATION</scope>
</reference>
<dbReference type="PANTHER" id="PTHR13568:SF4">
    <property type="entry name" value="TRANSMEMBRANE PROTEIN 60"/>
    <property type="match status" value="1"/>
</dbReference>
<evidence type="ECO:0000313" key="2">
    <source>
        <dbReference type="Proteomes" id="UP000046395"/>
    </source>
</evidence>
<keyword evidence="1" id="KW-0812">Transmembrane</keyword>